<reference evidence="3" key="2">
    <citation type="submission" date="2019-10" db="EMBL/GenBank/DDBJ databases">
        <title>Conservation and host-specific expression of non-tandemly repeated heterogenous ribosome RNA gene in arbuscular mycorrhizal fungi.</title>
        <authorList>
            <person name="Maeda T."/>
            <person name="Kobayashi Y."/>
            <person name="Nakagawa T."/>
            <person name="Ezawa T."/>
            <person name="Yamaguchi K."/>
            <person name="Bino T."/>
            <person name="Nishimoto Y."/>
            <person name="Shigenobu S."/>
            <person name="Kawaguchi M."/>
        </authorList>
    </citation>
    <scope>NUCLEOTIDE SEQUENCE</scope>
    <source>
        <strain evidence="3">HR1</strain>
    </source>
</reference>
<evidence type="ECO:0000313" key="2">
    <source>
        <dbReference type="EMBL" id="GBB98367.1"/>
    </source>
</evidence>
<sequence>MSYENQVEYIDIYSTRAVSKNTRYLDSHIEGDEEYTENDENYNEDNEDLSYYKEKDQKFNDNDDYIEQYIPTTKSLEDENRELKDEIQETNNNLDQFKLLYNELENNYRNLINENIEQERQYQNEIKLYKQRIEGLTKTKEIEGRDIENLKKENEELNIKYDNLNKKYKDLENQLKDLDHQNVLLKEEAQCAAIIATNFSSSDYYQNHNIKLNKDILTLQNILDDYVTNLKFDIDININEVKELLLKYGCQTAISDKKPIKPLIRAVLQRHVLEEILKQADFYFKCSSKEHHLESIIVSQTTSLINLMEKFYNERHGDNEITNLMLIRLRQQVYSALSIRGFNNIKKPNEENSKHNFVDMISKKLNEMINKYRRINDIETRNYVNALAEDLVQNIIKIFYFHLFIQEPIAQYRWINNNEKVNKSYMKGSWDDDNVENMVVGICSFPLIFKHSHQDEFKVFTPAIVFLQNSANTGTIV</sequence>
<dbReference type="Proteomes" id="UP000615446">
    <property type="component" value="Unassembled WGS sequence"/>
</dbReference>
<evidence type="ECO:0000313" key="3">
    <source>
        <dbReference type="EMBL" id="GES97303.1"/>
    </source>
</evidence>
<dbReference type="EMBL" id="BLAL01000257">
    <property type="protein sequence ID" value="GES97303.1"/>
    <property type="molecule type" value="Genomic_DNA"/>
</dbReference>
<name>A0A2Z6R7R0_9GLOM</name>
<evidence type="ECO:0000256" key="1">
    <source>
        <dbReference type="SAM" id="Coils"/>
    </source>
</evidence>
<reference evidence="2 4" key="1">
    <citation type="submission" date="2017-11" db="EMBL/GenBank/DDBJ databases">
        <title>The genome of Rhizophagus clarus HR1 reveals common genetic basis of auxotrophy among arbuscular mycorrhizal fungi.</title>
        <authorList>
            <person name="Kobayashi Y."/>
        </authorList>
    </citation>
    <scope>NUCLEOTIDE SEQUENCE [LARGE SCALE GENOMIC DNA]</scope>
    <source>
        <strain evidence="2 4">HR1</strain>
    </source>
</reference>
<dbReference type="AlphaFoldDB" id="A0A2Z6R7R0"/>
<accession>A0A2Z6R7R0</accession>
<evidence type="ECO:0008006" key="5">
    <source>
        <dbReference type="Google" id="ProtNLM"/>
    </source>
</evidence>
<proteinExistence type="predicted"/>
<organism evidence="2 4">
    <name type="scientific">Rhizophagus clarus</name>
    <dbReference type="NCBI Taxonomy" id="94130"/>
    <lineage>
        <taxon>Eukaryota</taxon>
        <taxon>Fungi</taxon>
        <taxon>Fungi incertae sedis</taxon>
        <taxon>Mucoromycota</taxon>
        <taxon>Glomeromycotina</taxon>
        <taxon>Glomeromycetes</taxon>
        <taxon>Glomerales</taxon>
        <taxon>Glomeraceae</taxon>
        <taxon>Rhizophagus</taxon>
    </lineage>
</organism>
<feature type="coiled-coil region" evidence="1">
    <location>
        <begin position="73"/>
        <end position="188"/>
    </location>
</feature>
<keyword evidence="4" id="KW-1185">Reference proteome</keyword>
<dbReference type="OrthoDB" id="2377596at2759"/>
<dbReference type="Proteomes" id="UP000247702">
    <property type="component" value="Unassembled WGS sequence"/>
</dbReference>
<dbReference type="STRING" id="94130.A0A2Z6R7R0"/>
<evidence type="ECO:0000313" key="4">
    <source>
        <dbReference type="Proteomes" id="UP000247702"/>
    </source>
</evidence>
<protein>
    <recommendedName>
        <fullName evidence="5">Mitochondria-eating protein C-terminal domain-containing protein</fullName>
    </recommendedName>
</protein>
<comment type="caution">
    <text evidence="2">The sequence shown here is derived from an EMBL/GenBank/DDBJ whole genome shotgun (WGS) entry which is preliminary data.</text>
</comment>
<dbReference type="EMBL" id="BEXD01002447">
    <property type="protein sequence ID" value="GBB98367.1"/>
    <property type="molecule type" value="Genomic_DNA"/>
</dbReference>
<keyword evidence="1" id="KW-0175">Coiled coil</keyword>
<gene>
    <name evidence="3" type="ORF">RCL2_002388800</name>
    <name evidence="2" type="ORF">RclHR1_03200017</name>
</gene>